<dbReference type="InterPro" id="IPR052391">
    <property type="entry name" value="E3_Ligase-Neurotoxin"/>
</dbReference>
<dbReference type="PANTHER" id="PTHR24133">
    <property type="entry name" value="ANKYRIN DOMAIN-CONTAINING"/>
    <property type="match status" value="1"/>
</dbReference>
<name>A0A9P8Y8I3_9PEZI</name>
<dbReference type="OrthoDB" id="4728050at2759"/>
<keyword evidence="1" id="KW-0040">ANK repeat</keyword>
<dbReference type="PROSITE" id="PS50297">
    <property type="entry name" value="ANK_REP_REGION"/>
    <property type="match status" value="4"/>
</dbReference>
<dbReference type="RefSeq" id="XP_046013493.1">
    <property type="nucleotide sequence ID" value="XM_046156617.1"/>
</dbReference>
<dbReference type="Pfam" id="PF12796">
    <property type="entry name" value="Ank_2"/>
    <property type="match status" value="1"/>
</dbReference>
<dbReference type="PROSITE" id="PS50088">
    <property type="entry name" value="ANK_REPEAT"/>
    <property type="match status" value="6"/>
</dbReference>
<dbReference type="InterPro" id="IPR036770">
    <property type="entry name" value="Ankyrin_rpt-contain_sf"/>
</dbReference>
<dbReference type="PANTHER" id="PTHR24133:SF40">
    <property type="entry name" value="ANKYRIN REPEAT DOMAIN 44"/>
    <property type="match status" value="1"/>
</dbReference>
<evidence type="ECO:0000313" key="3">
    <source>
        <dbReference type="Proteomes" id="UP000756346"/>
    </source>
</evidence>
<reference evidence="2" key="1">
    <citation type="journal article" date="2021" name="Nat. Commun.">
        <title>Genetic determinants of endophytism in the Arabidopsis root mycobiome.</title>
        <authorList>
            <person name="Mesny F."/>
            <person name="Miyauchi S."/>
            <person name="Thiergart T."/>
            <person name="Pickel B."/>
            <person name="Atanasova L."/>
            <person name="Karlsson M."/>
            <person name="Huettel B."/>
            <person name="Barry K.W."/>
            <person name="Haridas S."/>
            <person name="Chen C."/>
            <person name="Bauer D."/>
            <person name="Andreopoulos W."/>
            <person name="Pangilinan J."/>
            <person name="LaButti K."/>
            <person name="Riley R."/>
            <person name="Lipzen A."/>
            <person name="Clum A."/>
            <person name="Drula E."/>
            <person name="Henrissat B."/>
            <person name="Kohler A."/>
            <person name="Grigoriev I.V."/>
            <person name="Martin F.M."/>
            <person name="Hacquard S."/>
        </authorList>
    </citation>
    <scope>NUCLEOTIDE SEQUENCE</scope>
    <source>
        <strain evidence="2">MPI-CAGE-CH-0230</strain>
    </source>
</reference>
<keyword evidence="3" id="KW-1185">Reference proteome</keyword>
<feature type="repeat" description="ANK" evidence="1">
    <location>
        <begin position="488"/>
        <end position="523"/>
    </location>
</feature>
<proteinExistence type="predicted"/>
<dbReference type="Gene3D" id="1.25.40.20">
    <property type="entry name" value="Ankyrin repeat-containing domain"/>
    <property type="match status" value="4"/>
</dbReference>
<dbReference type="Pfam" id="PF00023">
    <property type="entry name" value="Ank"/>
    <property type="match status" value="2"/>
</dbReference>
<dbReference type="SUPFAM" id="SSF48403">
    <property type="entry name" value="Ankyrin repeat"/>
    <property type="match status" value="2"/>
</dbReference>
<dbReference type="SMART" id="SM00248">
    <property type="entry name" value="ANK"/>
    <property type="match status" value="12"/>
</dbReference>
<dbReference type="Proteomes" id="UP000756346">
    <property type="component" value="Unassembled WGS sequence"/>
</dbReference>
<sequence length="673" mass="71823">MAAAQASFRCWSALPTELLRLIANNLSSRDALAFAATDHFHHEVLDEWAWARHIRSEDDPHRYRPLWWAASQTASHPCALRTAERALRLGADPNACVEEKPGERQPQDGKTPLLLAVQSDAAAMVQLLLAHGADPSLPGPWFTPPVTAAASEGKLVALKALLAWAVENERTHIFDTDSDPAGNTAIGAAAVMGQDDAVRMLLDHGVPVDLRVSTGTNSHMGMGDGCTALSLALSIGRRSTVALLLDAGADLLLVDDQGATVLDKGVEMAASGTIKGLRDKEARFAAALDLLRYVLEVQRQRCQAADARINEQEGLVWLGMTQAQVYRLLLPSRLSANVLRVLIEAGIPVDTQCPRHGTTLLWEIAGNDGPTMSLSGMQKTRADMARLLIDAGADVNVLGHKPGGWPMDNSRKTPLGRAIQAGFRDVIVLLLSRGADVTLKDAKGRGALATAVSRPMPGLLQLLLDHGRQPDGSLSPVMKEQLELRDNLGRTPLLLAATVRGEGAVRPMQILLENGAKVDVQDRYGGTPLYHAVSNKYMVHLLPALAAKGARIDTQDPNRSLLLSAVRNGAHEAVPVLVALGADVDLVRTLPDGLSLTPLVEAVHGADLQGAEALLKAGASLRKAFQCDPGLLDCCRKQGDSAMADLLLAHGAAEWDSGTAVTIARFLRPVGRR</sequence>
<dbReference type="EMBL" id="JAGTJQ010000004">
    <property type="protein sequence ID" value="KAH7032661.1"/>
    <property type="molecule type" value="Genomic_DNA"/>
</dbReference>
<feature type="repeat" description="ANK" evidence="1">
    <location>
        <begin position="410"/>
        <end position="442"/>
    </location>
</feature>
<feature type="repeat" description="ANK" evidence="1">
    <location>
        <begin position="224"/>
        <end position="256"/>
    </location>
</feature>
<protein>
    <submittedName>
        <fullName evidence="2">Ankyrin repeat-containing domain protein</fullName>
    </submittedName>
</protein>
<dbReference type="AlphaFoldDB" id="A0A9P8Y8I3"/>
<evidence type="ECO:0000256" key="1">
    <source>
        <dbReference type="PROSITE-ProRule" id="PRU00023"/>
    </source>
</evidence>
<feature type="repeat" description="ANK" evidence="1">
    <location>
        <begin position="108"/>
        <end position="140"/>
    </location>
</feature>
<organism evidence="2 3">
    <name type="scientific">Microdochium trichocladiopsis</name>
    <dbReference type="NCBI Taxonomy" id="1682393"/>
    <lineage>
        <taxon>Eukaryota</taxon>
        <taxon>Fungi</taxon>
        <taxon>Dikarya</taxon>
        <taxon>Ascomycota</taxon>
        <taxon>Pezizomycotina</taxon>
        <taxon>Sordariomycetes</taxon>
        <taxon>Xylariomycetidae</taxon>
        <taxon>Xylariales</taxon>
        <taxon>Microdochiaceae</taxon>
        <taxon>Microdochium</taxon>
    </lineage>
</organism>
<comment type="caution">
    <text evidence="2">The sequence shown here is derived from an EMBL/GenBank/DDBJ whole genome shotgun (WGS) entry which is preliminary data.</text>
</comment>
<evidence type="ECO:0000313" key="2">
    <source>
        <dbReference type="EMBL" id="KAH7032661.1"/>
    </source>
</evidence>
<dbReference type="GeneID" id="70186163"/>
<feature type="repeat" description="ANK" evidence="1">
    <location>
        <begin position="524"/>
        <end position="557"/>
    </location>
</feature>
<gene>
    <name evidence="2" type="ORF">B0I36DRAFT_347845</name>
</gene>
<accession>A0A9P8Y8I3</accession>
<dbReference type="InterPro" id="IPR002110">
    <property type="entry name" value="Ankyrin_rpt"/>
</dbReference>
<feature type="repeat" description="ANK" evidence="1">
    <location>
        <begin position="181"/>
        <end position="213"/>
    </location>
</feature>